<dbReference type="Proteomes" id="UP001314170">
    <property type="component" value="Unassembled WGS sequence"/>
</dbReference>
<evidence type="ECO:0000313" key="3">
    <source>
        <dbReference type="EMBL" id="CAK7349056.1"/>
    </source>
</evidence>
<reference evidence="3 4" key="1">
    <citation type="submission" date="2024-01" db="EMBL/GenBank/DDBJ databases">
        <authorList>
            <person name="Waweru B."/>
        </authorList>
    </citation>
    <scope>NUCLEOTIDE SEQUENCE [LARGE SCALE GENOMIC DNA]</scope>
</reference>
<dbReference type="PANTHER" id="PTHR47796">
    <property type="entry name" value="ZINC METALLOPROTEINASE-LIKE PROTEIN"/>
    <property type="match status" value="1"/>
</dbReference>
<name>A0AAV1SCG2_9ROSI</name>
<dbReference type="Pfam" id="PF09409">
    <property type="entry name" value="PUB"/>
    <property type="match status" value="1"/>
</dbReference>
<dbReference type="Gene3D" id="1.20.58.2190">
    <property type="match status" value="1"/>
</dbReference>
<organism evidence="3 4">
    <name type="scientific">Dovyalis caffra</name>
    <dbReference type="NCBI Taxonomy" id="77055"/>
    <lineage>
        <taxon>Eukaryota</taxon>
        <taxon>Viridiplantae</taxon>
        <taxon>Streptophyta</taxon>
        <taxon>Embryophyta</taxon>
        <taxon>Tracheophyta</taxon>
        <taxon>Spermatophyta</taxon>
        <taxon>Magnoliopsida</taxon>
        <taxon>eudicotyledons</taxon>
        <taxon>Gunneridae</taxon>
        <taxon>Pentapetalae</taxon>
        <taxon>rosids</taxon>
        <taxon>fabids</taxon>
        <taxon>Malpighiales</taxon>
        <taxon>Salicaceae</taxon>
        <taxon>Flacourtieae</taxon>
        <taxon>Dovyalis</taxon>
    </lineage>
</organism>
<dbReference type="Gene3D" id="3.10.20.90">
    <property type="entry name" value="Phosphatidylinositol 3-kinase Catalytic Subunit, Chain A, domain 1"/>
    <property type="match status" value="1"/>
</dbReference>
<dbReference type="InterPro" id="IPR029071">
    <property type="entry name" value="Ubiquitin-like_domsf"/>
</dbReference>
<evidence type="ECO:0000256" key="1">
    <source>
        <dbReference type="SAM" id="MobiDB-lite"/>
    </source>
</evidence>
<dbReference type="SUPFAM" id="SSF53756">
    <property type="entry name" value="UDP-Glycosyltransferase/glycogen phosphorylase"/>
    <property type="match status" value="1"/>
</dbReference>
<protein>
    <recommendedName>
        <fullName evidence="2">WLM domain-containing protein</fullName>
    </recommendedName>
</protein>
<comment type="caution">
    <text evidence="3">The sequence shown here is derived from an EMBL/GenBank/DDBJ whole genome shotgun (WGS) entry which is preliminary data.</text>
</comment>
<dbReference type="PROSITE" id="PS51397">
    <property type="entry name" value="WLM"/>
    <property type="match status" value="1"/>
</dbReference>
<feature type="compositionally biased region" description="Basic and acidic residues" evidence="1">
    <location>
        <begin position="869"/>
        <end position="879"/>
    </location>
</feature>
<keyword evidence="4" id="KW-1185">Reference proteome</keyword>
<dbReference type="InterPro" id="IPR018997">
    <property type="entry name" value="PUB_domain"/>
</dbReference>
<gene>
    <name evidence="3" type="ORF">DCAF_LOCUS21765</name>
</gene>
<dbReference type="Pfam" id="PF08325">
    <property type="entry name" value="WLM"/>
    <property type="match status" value="1"/>
</dbReference>
<dbReference type="InterPro" id="IPR013536">
    <property type="entry name" value="WLM_dom"/>
</dbReference>
<dbReference type="GO" id="GO:0009245">
    <property type="term" value="P:lipid A biosynthetic process"/>
    <property type="evidence" value="ECO:0007669"/>
    <property type="project" value="InterPro"/>
</dbReference>
<proteinExistence type="predicted"/>
<feature type="domain" description="WLM" evidence="2">
    <location>
        <begin position="607"/>
        <end position="796"/>
    </location>
</feature>
<dbReference type="Pfam" id="PF02684">
    <property type="entry name" value="LpxB"/>
    <property type="match status" value="1"/>
</dbReference>
<dbReference type="InterPro" id="IPR036339">
    <property type="entry name" value="PUB-like_dom_sf"/>
</dbReference>
<dbReference type="GO" id="GO:0016020">
    <property type="term" value="C:membrane"/>
    <property type="evidence" value="ECO:0007669"/>
    <property type="project" value="GOC"/>
</dbReference>
<feature type="compositionally biased region" description="Acidic residues" evidence="1">
    <location>
        <begin position="1010"/>
        <end position="1023"/>
    </location>
</feature>
<dbReference type="CDD" id="cd10463">
    <property type="entry name" value="PUB_WLM"/>
    <property type="match status" value="1"/>
</dbReference>
<accession>A0AAV1SCG2</accession>
<sequence>MLSRAIIRNANDGAKMGFSRCLSGWSRTVLDVGDKDGELRVFMVAGEVSGDTIASRLMASLKKLSPLPIRFSGVGGPRMSKEGLESLFPMEDISVMGIWELLPRLNKFRVRLKEAIEGAILFQPHVVVTVDSKGFSFRLLKQLRARYGRQGLNSPLHFHYVAPSFWAWKGGEARLKGLTNFVDHIFCILPNEEAVCKLNGLAATFVGHPVLEDILEFNSGKQTSSYDWKIEGSCEDFQRKYTLSSGAMVISLLPGSRLQEVTRMLSIFAHTVDQLKDSIPELITAIHVAPNQHVENYIDGVIRKWPVPAILIPGGHQQLKYDVFSASRIALCTSGTAAMELQLARLPCVVAYRAHIITEWYIQYKAKVPYISLPNILTDSAIIPEALFQACTPTNLASLLMKLIHNKKLQEEQIVAAENVIKLLFPSKRFINNLEEQTEWNLPNCTPKESDPVQCKCSDGCSLHVPACSYHNFRMAESMFKVTVVWRRNKYIVEMNADASVKDLGDGLQKLTDIKADTMRLIVPQLSNKSSKLLFPFSDEHSHLSLQEFSIMEGKSIRMMGVSEDEVDKFLQNAKVDLRIAGFDEEEKRMRQRISDRPHAKLKLPQGPYIFCDFRTLQIPGVELSPPASEALKRMHMLAADPGIVAIMNKHRWRIGILTEMAPVGYVGVSPKCILGLNKNHGEEISLRLRTDDLKGFRKYESIKKTLLHELAHMVYSEHDANFYALDKQLNHEAASLDWTKSRGHTLSGVNHLDHYSEDFYVSDSRSSSLKLGGTVSDQLASVRASSVAAAYRRLANASSNNLGVSEVHEEPDPDDSIFKMSKGPSTKDYAEKENVDSENQYETQWKPLHQPDPDEHSFYQNQNEPDPDDSHGNHREIMDILNGGIHPGKAIDEPDPDDSCGNHREMLDILNGGIHHGKTIDEPDPDDSHGNHHEMMNILNGGIRTGKTIDEPDPDDSHGNHREMMDILNGGIHHSKTIDEPDPDDSHDNHREMMDILNGGIHPGKTIDEPDPDDSLVTESIEDQPHLNKAYKEPDPDESETNQVVQAEPDPDDDLTVSDEVSRMQIDEPDPDDQELWRIQDPVTVVCSRLQKAIETLRAELKATEATSALQTLFRIIRNVIEHPDQLKFKRLRKANPIIQKNVANHQAAVEILHVVGFSEDVGYDETGKADAYLVLKRNDPGLLWLAKSSLEACMA</sequence>
<dbReference type="GO" id="GO:0008915">
    <property type="term" value="F:lipid-A-disaccharide synthase activity"/>
    <property type="evidence" value="ECO:0007669"/>
    <property type="project" value="InterPro"/>
</dbReference>
<dbReference type="AlphaFoldDB" id="A0AAV1SCG2"/>
<dbReference type="InterPro" id="IPR003835">
    <property type="entry name" value="Glyco_trans_19"/>
</dbReference>
<feature type="compositionally biased region" description="Basic and acidic residues" evidence="1">
    <location>
        <begin position="919"/>
        <end position="936"/>
    </location>
</feature>
<dbReference type="SUPFAM" id="SSF54236">
    <property type="entry name" value="Ubiquitin-like"/>
    <property type="match status" value="1"/>
</dbReference>
<feature type="region of interest" description="Disordered" evidence="1">
    <location>
        <begin position="803"/>
        <end position="1058"/>
    </location>
</feature>
<feature type="compositionally biased region" description="Basic and acidic residues" evidence="1">
    <location>
        <begin position="1024"/>
        <end position="1035"/>
    </location>
</feature>
<dbReference type="PANTHER" id="PTHR47796:SF1">
    <property type="entry name" value="OS08G0500800 PROTEIN"/>
    <property type="match status" value="1"/>
</dbReference>
<feature type="compositionally biased region" description="Basic and acidic residues" evidence="1">
    <location>
        <begin position="977"/>
        <end position="995"/>
    </location>
</feature>
<dbReference type="EMBL" id="CAWUPB010001173">
    <property type="protein sequence ID" value="CAK7349056.1"/>
    <property type="molecule type" value="Genomic_DNA"/>
</dbReference>
<dbReference type="SUPFAM" id="SSF143503">
    <property type="entry name" value="PUG domain-like"/>
    <property type="match status" value="1"/>
</dbReference>
<evidence type="ECO:0000313" key="4">
    <source>
        <dbReference type="Proteomes" id="UP001314170"/>
    </source>
</evidence>
<feature type="compositionally biased region" description="Basic and acidic residues" evidence="1">
    <location>
        <begin position="948"/>
        <end position="966"/>
    </location>
</feature>
<dbReference type="SMART" id="SM00580">
    <property type="entry name" value="PUG"/>
    <property type="match status" value="1"/>
</dbReference>
<evidence type="ECO:0000259" key="2">
    <source>
        <dbReference type="PROSITE" id="PS51397"/>
    </source>
</evidence>